<evidence type="ECO:0000313" key="2">
    <source>
        <dbReference type="EMBL" id="KJE23047.1"/>
    </source>
</evidence>
<evidence type="ECO:0000313" key="3">
    <source>
        <dbReference type="Proteomes" id="UP000032545"/>
    </source>
</evidence>
<accession>A0A0D8BHX8</accession>
<dbReference type="RefSeq" id="WP_052681087.1">
    <property type="nucleotide sequence ID" value="NZ_JYFN01000017.1"/>
</dbReference>
<organism evidence="2 3">
    <name type="scientific">Frankia torreyi</name>
    <dbReference type="NCBI Taxonomy" id="1856"/>
    <lineage>
        <taxon>Bacteria</taxon>
        <taxon>Bacillati</taxon>
        <taxon>Actinomycetota</taxon>
        <taxon>Actinomycetes</taxon>
        <taxon>Frankiales</taxon>
        <taxon>Frankiaceae</taxon>
        <taxon>Frankia</taxon>
    </lineage>
</organism>
<protein>
    <submittedName>
        <fullName evidence="2">Uncharacterized protein</fullName>
    </submittedName>
</protein>
<keyword evidence="1" id="KW-0472">Membrane</keyword>
<dbReference type="PATRIC" id="fig|1502723.3.peg.1767"/>
<evidence type="ECO:0000256" key="1">
    <source>
        <dbReference type="SAM" id="Phobius"/>
    </source>
</evidence>
<reference evidence="2 3" key="2">
    <citation type="journal article" date="2016" name="Genome Announc.">
        <title>Permanent Draft Genome Sequences for Two Variants of Frankia sp. Strain CpI1, the First Frankia Strain Isolated from Root Nodules of Comptonia peregrina.</title>
        <authorList>
            <person name="Oshone R."/>
            <person name="Hurst S.G.IV."/>
            <person name="Abebe-Akele F."/>
            <person name="Simpson S."/>
            <person name="Morris K."/>
            <person name="Thomas W.K."/>
            <person name="Tisa L.S."/>
        </authorList>
    </citation>
    <scope>NUCLEOTIDE SEQUENCE [LARGE SCALE GENOMIC DNA]</scope>
    <source>
        <strain evidence="3">CpI1-S</strain>
    </source>
</reference>
<keyword evidence="1" id="KW-0812">Transmembrane</keyword>
<sequence>MTTDETTAAWLRAAAGDLRAHPSEHIWTSVEARVSGERRRRAARRTILLVTVFAAAVTSAAVAFGGTRTGSDDHVSLLPAAPPPSHTITSSTNTAVHLSPAEKAAIPLECAQSGPGKADPARSPTFGLIPRAAVRDNVGISMSVLLAIDSTTTECEIPLDAAGRPDISLAYGFMSITAPTRSAPDPVSIDVSGSHEFGGLDRPDDPRRVHTAGGLVSTEVARITATTPDGQTIQVPIQDGFFIMRSVQVDGPEPTDKYAVRHWLQSRAPVLRFYDGSGRLLKTATAG</sequence>
<dbReference type="AlphaFoldDB" id="A0A0D8BHX8"/>
<reference evidence="3" key="1">
    <citation type="submission" date="2015-02" db="EMBL/GenBank/DDBJ databases">
        <title>Draft Genome of Frankia sp. CpI1-S.</title>
        <authorList>
            <person name="Oshone R.T."/>
            <person name="Ngom M."/>
            <person name="Ghodhbane-Gtari F."/>
            <person name="Gtari M."/>
            <person name="Morris K."/>
            <person name="Thomas K."/>
            <person name="Sen A."/>
            <person name="Tisa L.S."/>
        </authorList>
    </citation>
    <scope>NUCLEOTIDE SEQUENCE [LARGE SCALE GENOMIC DNA]</scope>
    <source>
        <strain evidence="3">CpI1-S</strain>
    </source>
</reference>
<dbReference type="Proteomes" id="UP000032545">
    <property type="component" value="Unassembled WGS sequence"/>
</dbReference>
<proteinExistence type="predicted"/>
<gene>
    <name evidence="2" type="ORF">FF36_02649</name>
</gene>
<feature type="transmembrane region" description="Helical" evidence="1">
    <location>
        <begin position="47"/>
        <end position="66"/>
    </location>
</feature>
<keyword evidence="1" id="KW-1133">Transmembrane helix</keyword>
<name>A0A0D8BHX8_9ACTN</name>
<keyword evidence="3" id="KW-1185">Reference proteome</keyword>
<dbReference type="EMBL" id="JYFN01000017">
    <property type="protein sequence ID" value="KJE23047.1"/>
    <property type="molecule type" value="Genomic_DNA"/>
</dbReference>
<comment type="caution">
    <text evidence="2">The sequence shown here is derived from an EMBL/GenBank/DDBJ whole genome shotgun (WGS) entry which is preliminary data.</text>
</comment>